<evidence type="ECO:0000313" key="2">
    <source>
        <dbReference type="Proteomes" id="UP000620046"/>
    </source>
</evidence>
<keyword evidence="2" id="KW-1185">Reference proteome</keyword>
<protein>
    <submittedName>
        <fullName evidence="1">Uncharacterized protein</fullName>
    </submittedName>
</protein>
<accession>A0ABQ1GX41</accession>
<gene>
    <name evidence="1" type="ORF">GCM10010981_46030</name>
</gene>
<sequence>MNRIVVSDTTTITHLAKISALDVLHKLYTEILIPKAVFDNQMALNASQESQVG</sequence>
<dbReference type="InterPro" id="IPR021799">
    <property type="entry name" value="PIN-like_prokaryotic"/>
</dbReference>
<dbReference type="Proteomes" id="UP000620046">
    <property type="component" value="Unassembled WGS sequence"/>
</dbReference>
<dbReference type="EMBL" id="BMJA01000007">
    <property type="protein sequence ID" value="GGA51423.1"/>
    <property type="molecule type" value="Genomic_DNA"/>
</dbReference>
<name>A0ABQ1GX41_9GAMM</name>
<comment type="caution">
    <text evidence="1">The sequence shown here is derived from an EMBL/GenBank/DDBJ whole genome shotgun (WGS) entry which is preliminary data.</text>
</comment>
<proteinExistence type="predicted"/>
<evidence type="ECO:0000313" key="1">
    <source>
        <dbReference type="EMBL" id="GGA51423.1"/>
    </source>
</evidence>
<reference evidence="2" key="1">
    <citation type="journal article" date="2019" name="Int. J. Syst. Evol. Microbiol.">
        <title>The Global Catalogue of Microorganisms (GCM) 10K type strain sequencing project: providing services to taxonomists for standard genome sequencing and annotation.</title>
        <authorList>
            <consortium name="The Broad Institute Genomics Platform"/>
            <consortium name="The Broad Institute Genome Sequencing Center for Infectious Disease"/>
            <person name="Wu L."/>
            <person name="Ma J."/>
        </authorList>
    </citation>
    <scope>NUCLEOTIDE SEQUENCE [LARGE SCALE GENOMIC DNA]</scope>
    <source>
        <strain evidence="2">CGMCC 1.15439</strain>
    </source>
</reference>
<dbReference type="Pfam" id="PF11848">
    <property type="entry name" value="DUF3368"/>
    <property type="match status" value="1"/>
</dbReference>
<organism evidence="1 2">
    <name type="scientific">Dyella nitratireducens</name>
    <dbReference type="NCBI Taxonomy" id="1849580"/>
    <lineage>
        <taxon>Bacteria</taxon>
        <taxon>Pseudomonadati</taxon>
        <taxon>Pseudomonadota</taxon>
        <taxon>Gammaproteobacteria</taxon>
        <taxon>Lysobacterales</taxon>
        <taxon>Rhodanobacteraceae</taxon>
        <taxon>Dyella</taxon>
    </lineage>
</organism>